<dbReference type="Proteomes" id="UP000251431">
    <property type="component" value="Unassembled WGS sequence"/>
</dbReference>
<evidence type="ECO:0000313" key="2">
    <source>
        <dbReference type="EMBL" id="SPU00833.1"/>
    </source>
</evidence>
<accession>A0A2X0XT82</accession>
<feature type="transmembrane region" description="Helical" evidence="1">
    <location>
        <begin position="145"/>
        <end position="167"/>
    </location>
</feature>
<feature type="transmembrane region" description="Helical" evidence="1">
    <location>
        <begin position="81"/>
        <end position="101"/>
    </location>
</feature>
<reference evidence="2 3" key="1">
    <citation type="submission" date="2018-06" db="EMBL/GenBank/DDBJ databases">
        <authorList>
            <consortium name="Pathogen Informatics"/>
            <person name="Doyle S."/>
        </authorList>
    </citation>
    <scope>NUCLEOTIDE SEQUENCE [LARGE SCALE GENOMIC DNA]</scope>
    <source>
        <strain evidence="2 3">NCTC7582</strain>
    </source>
</reference>
<dbReference type="InterPro" id="IPR025450">
    <property type="entry name" value="YndJ-like"/>
</dbReference>
<dbReference type="AlphaFoldDB" id="A0A2X0XT82"/>
<feature type="transmembrane region" description="Helical" evidence="1">
    <location>
        <begin position="58"/>
        <end position="75"/>
    </location>
</feature>
<keyword evidence="1" id="KW-1133">Transmembrane helix</keyword>
<gene>
    <name evidence="2" type="ORF">NCTC7582_03632</name>
</gene>
<feature type="transmembrane region" description="Helical" evidence="1">
    <location>
        <begin position="272"/>
        <end position="290"/>
    </location>
</feature>
<feature type="transmembrane region" description="Helical" evidence="1">
    <location>
        <begin position="34"/>
        <end position="53"/>
    </location>
</feature>
<sequence>MLVNLHNNRSNFIFLLGVLFTVMCFVLSGQPNYLWLLTVAQLVFVPTMVSMVVDVQKVGTAIIMGMMLAVTLLHWSTDGVLANILAGMYLLYTFYIAIQGVKRFLQRGFTNIAEFAIDMGLFYLALGGLWFFAYVTNMDTGFSPLITWLTAIHFHYSACLLPISVGLLGRLHDSSGYRVMVMMLLAGPLLVAVGIAFSILIEIIAVALYIFAIYGLFFVALKTKLPFGQGLLLRTSYGALCLTILGSCLYVYSRVSGNISIGIPEMLQFHGVINGVFFGGIGVIAWLMAVPPTTQRPFEFPVSQIRGKLHHENIPHPGLVDALQDFVDTTKLPPVIPHFYEYTTTYRLLSTVQWKAWFRPFAFLYQGMSRLLQQLNLPFSSKPVEMTGSIVQVDSARDSRPSPRAWIRTIHQQTVFVAIYSKHTSDETTYMNIALPLPFSTMVGILYAYEENGQLHLTSRHDGDAGIYLAIGKNVMRLPLQEDFQISAVDDKTLSARHQMTLFGIPFLQIDYHIKRNA</sequence>
<dbReference type="EMBL" id="UAQE01000001">
    <property type="protein sequence ID" value="SPU00833.1"/>
    <property type="molecule type" value="Genomic_DNA"/>
</dbReference>
<keyword evidence="1" id="KW-0812">Transmembrane</keyword>
<evidence type="ECO:0000256" key="1">
    <source>
        <dbReference type="SAM" id="Phobius"/>
    </source>
</evidence>
<dbReference type="Pfam" id="PF14158">
    <property type="entry name" value="YndJ"/>
    <property type="match status" value="1"/>
</dbReference>
<keyword evidence="1" id="KW-0472">Membrane</keyword>
<feature type="transmembrane region" description="Helical" evidence="1">
    <location>
        <begin position="233"/>
        <end position="252"/>
    </location>
</feature>
<dbReference type="RefSeq" id="WP_112117931.1">
    <property type="nucleotide sequence ID" value="NZ_UAQE01000001.1"/>
</dbReference>
<name>A0A2X0XT82_9BACI</name>
<feature type="transmembrane region" description="Helical" evidence="1">
    <location>
        <begin position="12"/>
        <end position="28"/>
    </location>
</feature>
<protein>
    <submittedName>
        <fullName evidence="2">Membrane protein</fullName>
    </submittedName>
</protein>
<evidence type="ECO:0000313" key="3">
    <source>
        <dbReference type="Proteomes" id="UP000251431"/>
    </source>
</evidence>
<organism evidence="2 3">
    <name type="scientific">Lysinibacillus capsici</name>
    <dbReference type="NCBI Taxonomy" id="2115968"/>
    <lineage>
        <taxon>Bacteria</taxon>
        <taxon>Bacillati</taxon>
        <taxon>Bacillota</taxon>
        <taxon>Bacilli</taxon>
        <taxon>Bacillales</taxon>
        <taxon>Bacillaceae</taxon>
        <taxon>Lysinibacillus</taxon>
    </lineage>
</organism>
<proteinExistence type="predicted"/>
<feature type="transmembrane region" description="Helical" evidence="1">
    <location>
        <begin position="113"/>
        <end position="133"/>
    </location>
</feature>